<sequence>MPSLTVECDPRLDRLWELLPTIHRRRDMESNGGLRALLEVIAEQALLIEDDIGQRYEDWFIETCAEWAIPYIGELVGVTVPPGGDPPSRRTVANAIANRRRKGTLPLLERLASEIGGWPARAVEVGAVSAQSQSLRLPQHLRGRSVELRGPPSLLADSGTFDTRAHALALGAGRSADVELSVWRLRAYPMTRAPAASLEDIGPNIFAFSLLGNDAPLFINPDGGGKGAAGLPVRIDREIFATPERDPAGFATAAPELWGTRMVDGRDVVRSVAVWAPGWPTAKSPGTEPIPADKVVVADLEDWNYLPPRDHVAIDPLRGRIVFPPRQFPRKRVTVSYHYGFSAEIGGGEYHRPLSEQVGATRFHSYSWVASDIPEEETSSLLKRLRVAVDRSLQRRFHPGDPGEFAVDLALVDDMLEVSFVDAVTRKLLWRGVATDTLPGNGDQARINAVADQAVAGFPPPPVVKRVTGAAELRAALEPWGPTLDDEGAFAAAVDQPESQVIEITDSDIYQIPIRLMLDRGRTLQIRAAQGARPVIRLADWQAESTDSMQIGGAEGSRLILDGLLIAGRGVQIEGAITSVTIRHSTLVPGWSLGPDCDPKRPVEPSILVLDSQVCITIAHSIVGSIQVNNDEVATDPIQLRVTDSVVDATGADCDSPECEALGAAGSRLAFAEACFARSTVIGRVMTHSLTADDSIFLGRITVARRQLGWMRFCHVAPASRTPRRFHCQPDRAEAAAKAEAVAARLTPAETEAKLGWTRAAVRPRFDSLRYGKPEYCRLAEDCPAEISAGAEDGSEMGVFHDLRTARRLASLRAAVDDHMPAGLTASILLAD</sequence>
<dbReference type="EMBL" id="SRXT01000006">
    <property type="protein sequence ID" value="TGX52366.1"/>
    <property type="molecule type" value="Genomic_DNA"/>
</dbReference>
<accession>A0A4S1XBY5</accession>
<name>A0A4S1XBY5_9SPHN</name>
<dbReference type="AlphaFoldDB" id="A0A4S1XBY5"/>
<reference evidence="1 2" key="1">
    <citation type="submission" date="2019-04" db="EMBL/GenBank/DDBJ databases">
        <title>Sphingomonas psychrotolerans sp. nov., isolated from soil in the Tianshan Mountains, Xinjiang, China.</title>
        <authorList>
            <person name="Luo Y."/>
            <person name="Sheng H."/>
        </authorList>
    </citation>
    <scope>NUCLEOTIDE SEQUENCE [LARGE SCALE GENOMIC DNA]</scope>
    <source>
        <strain evidence="1 2">ZFGT-11</strain>
    </source>
</reference>
<gene>
    <name evidence="1" type="ORF">E5A73_16360</name>
</gene>
<dbReference type="Proteomes" id="UP000306147">
    <property type="component" value="Unassembled WGS sequence"/>
</dbReference>
<organism evidence="1 2">
    <name type="scientific">Sphingomonas gei</name>
    <dbReference type="NCBI Taxonomy" id="1395960"/>
    <lineage>
        <taxon>Bacteria</taxon>
        <taxon>Pseudomonadati</taxon>
        <taxon>Pseudomonadota</taxon>
        <taxon>Alphaproteobacteria</taxon>
        <taxon>Sphingomonadales</taxon>
        <taxon>Sphingomonadaceae</taxon>
        <taxon>Sphingomonas</taxon>
    </lineage>
</organism>
<proteinExistence type="predicted"/>
<evidence type="ECO:0000313" key="1">
    <source>
        <dbReference type="EMBL" id="TGX52366.1"/>
    </source>
</evidence>
<protein>
    <submittedName>
        <fullName evidence="1">DUF4136 domain-containing protein</fullName>
    </submittedName>
</protein>
<evidence type="ECO:0000313" key="2">
    <source>
        <dbReference type="Proteomes" id="UP000306147"/>
    </source>
</evidence>
<keyword evidence="2" id="KW-1185">Reference proteome</keyword>
<dbReference type="RefSeq" id="WP_135964908.1">
    <property type="nucleotide sequence ID" value="NZ_SRXT01000006.1"/>
</dbReference>
<comment type="caution">
    <text evidence="1">The sequence shown here is derived from an EMBL/GenBank/DDBJ whole genome shotgun (WGS) entry which is preliminary data.</text>
</comment>
<dbReference type="OrthoDB" id="626916at2"/>